<feature type="transmembrane region" description="Helical" evidence="1">
    <location>
        <begin position="227"/>
        <end position="255"/>
    </location>
</feature>
<name>A0A0F9L953_9ZZZZ</name>
<dbReference type="AlphaFoldDB" id="A0A0F9L953"/>
<protein>
    <recommendedName>
        <fullName evidence="3">ABC-2 type transporter domain-containing protein</fullName>
    </recommendedName>
</protein>
<evidence type="ECO:0000256" key="1">
    <source>
        <dbReference type="SAM" id="Phobius"/>
    </source>
</evidence>
<accession>A0A0F9L953</accession>
<sequence length="263" mass="30833">MNRKNKRNSSLFYEKKLFSFYLKKRILSIVFILCILLSLVLAFTSFLSSSIEENISRLNVDSVVFWQDFLGIFSLLIFPLYFPIIISADIVSGEFSNRSALIIYSMESRTKILFIKLVSLITSIFILNLFYFLTFLLIVFIKTGIFISIHIFLIGFLIIFLESMFISSITFMISTLTQNTFVSFILPFSYISIAPFLGFFELDLFSYNFYKMKVSSFFEYFLFNEQIIFSIINTISIIIFFGLPILIMLITFYGFKQLDIRME</sequence>
<proteinExistence type="predicted"/>
<evidence type="ECO:0008006" key="3">
    <source>
        <dbReference type="Google" id="ProtNLM"/>
    </source>
</evidence>
<feature type="transmembrane region" description="Helical" evidence="1">
    <location>
        <begin position="26"/>
        <end position="49"/>
    </location>
</feature>
<reference evidence="2" key="1">
    <citation type="journal article" date="2015" name="Nature">
        <title>Complex archaea that bridge the gap between prokaryotes and eukaryotes.</title>
        <authorList>
            <person name="Spang A."/>
            <person name="Saw J.H."/>
            <person name="Jorgensen S.L."/>
            <person name="Zaremba-Niedzwiedzka K."/>
            <person name="Martijn J."/>
            <person name="Lind A.E."/>
            <person name="van Eijk R."/>
            <person name="Schleper C."/>
            <person name="Guy L."/>
            <person name="Ettema T.J."/>
        </authorList>
    </citation>
    <scope>NUCLEOTIDE SEQUENCE</scope>
</reference>
<feature type="transmembrane region" description="Helical" evidence="1">
    <location>
        <begin position="147"/>
        <end position="172"/>
    </location>
</feature>
<keyword evidence="1" id="KW-0812">Transmembrane</keyword>
<feature type="transmembrane region" description="Helical" evidence="1">
    <location>
        <begin position="113"/>
        <end position="141"/>
    </location>
</feature>
<comment type="caution">
    <text evidence="2">The sequence shown here is derived from an EMBL/GenBank/DDBJ whole genome shotgun (WGS) entry which is preliminary data.</text>
</comment>
<feature type="transmembrane region" description="Helical" evidence="1">
    <location>
        <begin position="184"/>
        <end position="207"/>
    </location>
</feature>
<gene>
    <name evidence="2" type="ORF">LCGC14_1228440</name>
</gene>
<organism evidence="2">
    <name type="scientific">marine sediment metagenome</name>
    <dbReference type="NCBI Taxonomy" id="412755"/>
    <lineage>
        <taxon>unclassified sequences</taxon>
        <taxon>metagenomes</taxon>
        <taxon>ecological metagenomes</taxon>
    </lineage>
</organism>
<keyword evidence="1" id="KW-0472">Membrane</keyword>
<dbReference type="EMBL" id="LAZR01006531">
    <property type="protein sequence ID" value="KKM91444.1"/>
    <property type="molecule type" value="Genomic_DNA"/>
</dbReference>
<feature type="transmembrane region" description="Helical" evidence="1">
    <location>
        <begin position="69"/>
        <end position="92"/>
    </location>
</feature>
<evidence type="ECO:0000313" key="2">
    <source>
        <dbReference type="EMBL" id="KKM91444.1"/>
    </source>
</evidence>
<keyword evidence="1" id="KW-1133">Transmembrane helix</keyword>